<feature type="region of interest" description="Disordered" evidence="1">
    <location>
        <begin position="28"/>
        <end position="57"/>
    </location>
</feature>
<dbReference type="Proteomes" id="UP001152622">
    <property type="component" value="Chromosome 3"/>
</dbReference>
<evidence type="ECO:0000313" key="3">
    <source>
        <dbReference type="Proteomes" id="UP001152622"/>
    </source>
</evidence>
<protein>
    <submittedName>
        <fullName evidence="2">Uncharacterized protein</fullName>
    </submittedName>
</protein>
<accession>A0A9Q1J7Q5</accession>
<reference evidence="2" key="1">
    <citation type="journal article" date="2023" name="Science">
        <title>Genome structures resolve the early diversification of teleost fishes.</title>
        <authorList>
            <person name="Parey E."/>
            <person name="Louis A."/>
            <person name="Montfort J."/>
            <person name="Bouchez O."/>
            <person name="Roques C."/>
            <person name="Iampietro C."/>
            <person name="Lluch J."/>
            <person name="Castinel A."/>
            <person name="Donnadieu C."/>
            <person name="Desvignes T."/>
            <person name="Floi Bucao C."/>
            <person name="Jouanno E."/>
            <person name="Wen M."/>
            <person name="Mejri S."/>
            <person name="Dirks R."/>
            <person name="Jansen H."/>
            <person name="Henkel C."/>
            <person name="Chen W.J."/>
            <person name="Zahm M."/>
            <person name="Cabau C."/>
            <person name="Klopp C."/>
            <person name="Thompson A.W."/>
            <person name="Robinson-Rechavi M."/>
            <person name="Braasch I."/>
            <person name="Lecointre G."/>
            <person name="Bobe J."/>
            <person name="Postlethwait J.H."/>
            <person name="Berthelot C."/>
            <person name="Roest Crollius H."/>
            <person name="Guiguen Y."/>
        </authorList>
    </citation>
    <scope>NUCLEOTIDE SEQUENCE</scope>
    <source>
        <strain evidence="2">WJC10195</strain>
    </source>
</reference>
<organism evidence="2 3">
    <name type="scientific">Synaphobranchus kaupii</name>
    <name type="common">Kaup's arrowtooth eel</name>
    <dbReference type="NCBI Taxonomy" id="118154"/>
    <lineage>
        <taxon>Eukaryota</taxon>
        <taxon>Metazoa</taxon>
        <taxon>Chordata</taxon>
        <taxon>Craniata</taxon>
        <taxon>Vertebrata</taxon>
        <taxon>Euteleostomi</taxon>
        <taxon>Actinopterygii</taxon>
        <taxon>Neopterygii</taxon>
        <taxon>Teleostei</taxon>
        <taxon>Anguilliformes</taxon>
        <taxon>Synaphobranchidae</taxon>
        <taxon>Synaphobranchus</taxon>
    </lineage>
</organism>
<gene>
    <name evidence="2" type="ORF">SKAU_G00104240</name>
</gene>
<dbReference type="EMBL" id="JAINUF010000003">
    <property type="protein sequence ID" value="KAJ8370396.1"/>
    <property type="molecule type" value="Genomic_DNA"/>
</dbReference>
<evidence type="ECO:0000256" key="1">
    <source>
        <dbReference type="SAM" id="MobiDB-lite"/>
    </source>
</evidence>
<dbReference type="AlphaFoldDB" id="A0A9Q1J7Q5"/>
<proteinExistence type="predicted"/>
<sequence>MLVEGFFIQADSFGLSGQSWRVTGFRTENNRPIMPQPGAVSRPGSREGGTSPNGDRFSQLFQKHIPRESSRILTEAGGIRFSPVARNSKEFYINGQFPAAQGVNGHETNKRALDGTLLLRF</sequence>
<keyword evidence="3" id="KW-1185">Reference proteome</keyword>
<comment type="caution">
    <text evidence="2">The sequence shown here is derived from an EMBL/GenBank/DDBJ whole genome shotgun (WGS) entry which is preliminary data.</text>
</comment>
<name>A0A9Q1J7Q5_SYNKA</name>
<evidence type="ECO:0000313" key="2">
    <source>
        <dbReference type="EMBL" id="KAJ8370396.1"/>
    </source>
</evidence>